<evidence type="ECO:0000313" key="15">
    <source>
        <dbReference type="EMBL" id="KAB7499531.1"/>
    </source>
</evidence>
<comment type="catalytic activity">
    <reaction evidence="10">
        <text>N(6)-acetyl-L-lysyl-[histone] + H2O = L-lysyl-[histone] + acetate</text>
        <dbReference type="Rhea" id="RHEA:58196"/>
        <dbReference type="Rhea" id="RHEA-COMP:9845"/>
        <dbReference type="Rhea" id="RHEA-COMP:11338"/>
        <dbReference type="ChEBI" id="CHEBI:15377"/>
        <dbReference type="ChEBI" id="CHEBI:29969"/>
        <dbReference type="ChEBI" id="CHEBI:30089"/>
        <dbReference type="ChEBI" id="CHEBI:61930"/>
        <dbReference type="EC" id="3.5.1.98"/>
    </reaction>
</comment>
<evidence type="ECO:0000256" key="7">
    <source>
        <dbReference type="ARBA" id="ARBA00023015"/>
    </source>
</evidence>
<comment type="function">
    <text evidence="11">Responsible for the deacetylation of lysine residues on the N-terminal part of the core histones (H2A, H2B, H3 and H4). Histone deacetylation gives a tag for epigenetic repression and plays an important role in transcriptional regulation, cell cycle progression and developmental events. Histone deacetylases act via the formation of large multiprotein complexes.</text>
</comment>
<accession>A0A5N5SZ85</accession>
<evidence type="ECO:0000256" key="3">
    <source>
        <dbReference type="ARBA" id="ARBA00012111"/>
    </source>
</evidence>
<dbReference type="PANTHER" id="PTHR10625">
    <property type="entry name" value="HISTONE DEACETYLASE HDAC1-RELATED"/>
    <property type="match status" value="1"/>
</dbReference>
<keyword evidence="16" id="KW-1185">Reference proteome</keyword>
<dbReference type="InterPro" id="IPR023801">
    <property type="entry name" value="His_deacetylse_dom"/>
</dbReference>
<keyword evidence="9" id="KW-0539">Nucleus</keyword>
<dbReference type="Proteomes" id="UP000326759">
    <property type="component" value="Unassembled WGS sequence"/>
</dbReference>
<evidence type="ECO:0000256" key="10">
    <source>
        <dbReference type="ARBA" id="ARBA00048287"/>
    </source>
</evidence>
<proteinExistence type="inferred from homology"/>
<sequence length="358" mass="40620">MKRKAKDDAKNKEVQHIDASHPSFRRIDTSLYFDKSHIQLPIIFRDEYNIKLGGLEKFHPFDSNKWGNIIEVLKKKELIDSDLIIKPKEAKDEDLMIVHTKSYLQSLKWSMKVAQITEVAPAALLPNCLLQKKVLKPFRYQTGGSILGGKLAMEHNWAINIGGGFHHCSANNGGGFCAYADISLAIRFALDFFENLRKVMIIDLDAHQGNGHERDFMNIKNVYILDVYNRNIYPMDNLAKKAIKRKVEISPFTEDEEYLKKVELHVEGALNEFEPQLVVYNAGTDVLKGDPLGLLNVSAKGIIKRDEIVWTKVRDRNIPILMLTSGGYLRCTAAIIADSIANLHYKNIITLKGMRNGN</sequence>
<comment type="subcellular location">
    <subcellularLocation>
        <location evidence="1">Nucleus</location>
    </subcellularLocation>
</comment>
<evidence type="ECO:0000256" key="13">
    <source>
        <dbReference type="ARBA" id="ARBA00072450"/>
    </source>
</evidence>
<dbReference type="GO" id="GO:0000118">
    <property type="term" value="C:histone deacetylase complex"/>
    <property type="evidence" value="ECO:0007669"/>
    <property type="project" value="TreeGrafter"/>
</dbReference>
<reference evidence="15 16" key="1">
    <citation type="journal article" date="2019" name="PLoS Biol.">
        <title>Sex chromosomes control vertical transmission of feminizing Wolbachia symbionts in an isopod.</title>
        <authorList>
            <person name="Becking T."/>
            <person name="Chebbi M.A."/>
            <person name="Giraud I."/>
            <person name="Moumen B."/>
            <person name="Laverre T."/>
            <person name="Caubet Y."/>
            <person name="Peccoud J."/>
            <person name="Gilbert C."/>
            <person name="Cordaux R."/>
        </authorList>
    </citation>
    <scope>NUCLEOTIDE SEQUENCE [LARGE SCALE GENOMIC DNA]</scope>
    <source>
        <strain evidence="15">ANa2</strain>
        <tissue evidence="15">Whole body excluding digestive tract and cuticle</tissue>
    </source>
</reference>
<dbReference type="AlphaFoldDB" id="A0A5N5SZ85"/>
<keyword evidence="7" id="KW-0805">Transcription regulation</keyword>
<evidence type="ECO:0000256" key="5">
    <source>
        <dbReference type="ARBA" id="ARBA00022801"/>
    </source>
</evidence>
<dbReference type="PRINTS" id="PR01270">
    <property type="entry name" value="HDASUPER"/>
</dbReference>
<dbReference type="Gene3D" id="3.40.800.20">
    <property type="entry name" value="Histone deacetylase domain"/>
    <property type="match status" value="1"/>
</dbReference>
<comment type="caution">
    <text evidence="15">The sequence shown here is derived from an EMBL/GenBank/DDBJ whole genome shotgun (WGS) entry which is preliminary data.</text>
</comment>
<dbReference type="InterPro" id="IPR000286">
    <property type="entry name" value="HDACs"/>
</dbReference>
<dbReference type="EMBL" id="SEYY01017948">
    <property type="protein sequence ID" value="KAB7499531.1"/>
    <property type="molecule type" value="Genomic_DNA"/>
</dbReference>
<evidence type="ECO:0000256" key="2">
    <source>
        <dbReference type="ARBA" id="ARBA00005947"/>
    </source>
</evidence>
<dbReference type="EC" id="3.5.1.98" evidence="3"/>
<feature type="domain" description="Histone deacetylase" evidence="14">
    <location>
        <begin position="59"/>
        <end position="331"/>
    </location>
</feature>
<evidence type="ECO:0000256" key="6">
    <source>
        <dbReference type="ARBA" id="ARBA00022853"/>
    </source>
</evidence>
<dbReference type="OrthoDB" id="437693at2759"/>
<dbReference type="CDD" id="cd09993">
    <property type="entry name" value="HDAC_classIV"/>
    <property type="match status" value="1"/>
</dbReference>
<dbReference type="InterPro" id="IPR023696">
    <property type="entry name" value="Ureohydrolase_dom_sf"/>
</dbReference>
<evidence type="ECO:0000313" key="16">
    <source>
        <dbReference type="Proteomes" id="UP000326759"/>
    </source>
</evidence>
<dbReference type="SUPFAM" id="SSF52768">
    <property type="entry name" value="Arginase/deacetylase"/>
    <property type="match status" value="1"/>
</dbReference>
<dbReference type="InterPro" id="IPR044150">
    <property type="entry name" value="HDAC_classIV"/>
</dbReference>
<dbReference type="GO" id="GO:0141221">
    <property type="term" value="F:histone deacetylase activity, hydrolytic mechanism"/>
    <property type="evidence" value="ECO:0007669"/>
    <property type="project" value="UniProtKB-EC"/>
</dbReference>
<evidence type="ECO:0000259" key="14">
    <source>
        <dbReference type="Pfam" id="PF00850"/>
    </source>
</evidence>
<evidence type="ECO:0000256" key="8">
    <source>
        <dbReference type="ARBA" id="ARBA00023163"/>
    </source>
</evidence>
<dbReference type="InterPro" id="IPR037138">
    <property type="entry name" value="His_deacetylse_dom_sf"/>
</dbReference>
<comment type="subunit">
    <text evidence="12">Interacts with HDAC6.</text>
</comment>
<evidence type="ECO:0000256" key="9">
    <source>
        <dbReference type="ARBA" id="ARBA00023242"/>
    </source>
</evidence>
<comment type="similarity">
    <text evidence="2">Belongs to the histone deacetylase family.</text>
</comment>
<dbReference type="GO" id="GO:0040029">
    <property type="term" value="P:epigenetic regulation of gene expression"/>
    <property type="evidence" value="ECO:0007669"/>
    <property type="project" value="TreeGrafter"/>
</dbReference>
<dbReference type="FunFam" id="3.40.800.20:FF:000009">
    <property type="entry name" value="Histone deacetylase 11"/>
    <property type="match status" value="1"/>
</dbReference>
<protein>
    <recommendedName>
        <fullName evidence="13">Histone deacetylase 11</fullName>
        <ecNumber evidence="3">3.5.1.98</ecNumber>
    </recommendedName>
</protein>
<dbReference type="Pfam" id="PF00850">
    <property type="entry name" value="Hist_deacetyl"/>
    <property type="match status" value="1"/>
</dbReference>
<keyword evidence="8" id="KW-0804">Transcription</keyword>
<evidence type="ECO:0000256" key="11">
    <source>
        <dbReference type="ARBA" id="ARBA00059784"/>
    </source>
</evidence>
<name>A0A5N5SZ85_9CRUS</name>
<gene>
    <name evidence="15" type="primary">HDAC11</name>
    <name evidence="15" type="ORF">Anas_02931</name>
</gene>
<dbReference type="PANTHER" id="PTHR10625:SF23">
    <property type="entry name" value="HISTONE DEACETYLASE 11"/>
    <property type="match status" value="1"/>
</dbReference>
<organism evidence="15 16">
    <name type="scientific">Armadillidium nasatum</name>
    <dbReference type="NCBI Taxonomy" id="96803"/>
    <lineage>
        <taxon>Eukaryota</taxon>
        <taxon>Metazoa</taxon>
        <taxon>Ecdysozoa</taxon>
        <taxon>Arthropoda</taxon>
        <taxon>Crustacea</taxon>
        <taxon>Multicrustacea</taxon>
        <taxon>Malacostraca</taxon>
        <taxon>Eumalacostraca</taxon>
        <taxon>Peracarida</taxon>
        <taxon>Isopoda</taxon>
        <taxon>Oniscidea</taxon>
        <taxon>Crinocheta</taxon>
        <taxon>Armadillidiidae</taxon>
        <taxon>Armadillidium</taxon>
    </lineage>
</organism>
<keyword evidence="5" id="KW-0378">Hydrolase</keyword>
<keyword evidence="6" id="KW-0156">Chromatin regulator</keyword>
<evidence type="ECO:0000256" key="1">
    <source>
        <dbReference type="ARBA" id="ARBA00004123"/>
    </source>
</evidence>
<evidence type="ECO:0000256" key="12">
    <source>
        <dbReference type="ARBA" id="ARBA00065154"/>
    </source>
</evidence>
<evidence type="ECO:0000256" key="4">
    <source>
        <dbReference type="ARBA" id="ARBA00022491"/>
    </source>
</evidence>
<keyword evidence="4" id="KW-0678">Repressor</keyword>